<gene>
    <name evidence="3" type="ORF">RSO01_70630</name>
</gene>
<name>A0A512NLT0_9HYPH</name>
<dbReference type="PANTHER" id="PTHR43157:SF31">
    <property type="entry name" value="PHOSPHATIDYLINOSITOL-GLYCAN BIOSYNTHESIS CLASS F PROTEIN"/>
    <property type="match status" value="1"/>
</dbReference>
<evidence type="ECO:0000256" key="2">
    <source>
        <dbReference type="RuleBase" id="RU000363"/>
    </source>
</evidence>
<dbReference type="AlphaFoldDB" id="A0A512NLT0"/>
<keyword evidence="1" id="KW-0560">Oxidoreductase</keyword>
<protein>
    <submittedName>
        <fullName evidence="3">Short-chain dehydrogenase</fullName>
    </submittedName>
</protein>
<organism evidence="3 4">
    <name type="scientific">Reyranella soli</name>
    <dbReference type="NCBI Taxonomy" id="1230389"/>
    <lineage>
        <taxon>Bacteria</taxon>
        <taxon>Pseudomonadati</taxon>
        <taxon>Pseudomonadota</taxon>
        <taxon>Alphaproteobacteria</taxon>
        <taxon>Hyphomicrobiales</taxon>
        <taxon>Reyranellaceae</taxon>
        <taxon>Reyranella</taxon>
    </lineage>
</organism>
<dbReference type="EMBL" id="BKAJ01000143">
    <property type="protein sequence ID" value="GEP59897.1"/>
    <property type="molecule type" value="Genomic_DNA"/>
</dbReference>
<keyword evidence="4" id="KW-1185">Reference proteome</keyword>
<dbReference type="PRINTS" id="PR00080">
    <property type="entry name" value="SDRFAMILY"/>
</dbReference>
<evidence type="ECO:0000313" key="3">
    <source>
        <dbReference type="EMBL" id="GEP59897.1"/>
    </source>
</evidence>
<sequence length="253" mass="27436">MARAGHHVVVIGRDRARGIATQTWIDQQVPQARTELLIADLSLLSETRNAGRRIADRYSRISVLINNAGVFEPRPIATEEGHDRVLATNLLCPFVLTQVLLPLLVAGAPSRIINIGSSTSDRAQIDPDALVLGRRWAMRRAYSQSKLALMMTTFRLANRLRGTGVVANVVHPGLVATGLVRTGGLIGLVWRGLALTALTEEQGADTALHAALAPELGSVTGIYLKNRRATAPNRQALDPGLLERVWQATERLT</sequence>
<dbReference type="InterPro" id="IPR002347">
    <property type="entry name" value="SDR_fam"/>
</dbReference>
<proteinExistence type="inferred from homology"/>
<dbReference type="SUPFAM" id="SSF51735">
    <property type="entry name" value="NAD(P)-binding Rossmann-fold domains"/>
    <property type="match status" value="1"/>
</dbReference>
<evidence type="ECO:0000313" key="4">
    <source>
        <dbReference type="Proteomes" id="UP000321058"/>
    </source>
</evidence>
<evidence type="ECO:0000256" key="1">
    <source>
        <dbReference type="ARBA" id="ARBA00023002"/>
    </source>
</evidence>
<dbReference type="Pfam" id="PF00106">
    <property type="entry name" value="adh_short"/>
    <property type="match status" value="1"/>
</dbReference>
<accession>A0A512NLT0</accession>
<comment type="caution">
    <text evidence="3">The sequence shown here is derived from an EMBL/GenBank/DDBJ whole genome shotgun (WGS) entry which is preliminary data.</text>
</comment>
<dbReference type="PANTHER" id="PTHR43157">
    <property type="entry name" value="PHOSPHATIDYLINOSITOL-GLYCAN BIOSYNTHESIS CLASS F PROTEIN-RELATED"/>
    <property type="match status" value="1"/>
</dbReference>
<reference evidence="3 4" key="1">
    <citation type="submission" date="2019-07" db="EMBL/GenBank/DDBJ databases">
        <title>Whole genome shotgun sequence of Reyranella soli NBRC 108950.</title>
        <authorList>
            <person name="Hosoyama A."/>
            <person name="Uohara A."/>
            <person name="Ohji S."/>
            <person name="Ichikawa N."/>
        </authorList>
    </citation>
    <scope>NUCLEOTIDE SEQUENCE [LARGE SCALE GENOMIC DNA]</scope>
    <source>
        <strain evidence="3 4">NBRC 108950</strain>
    </source>
</reference>
<dbReference type="GO" id="GO:0016491">
    <property type="term" value="F:oxidoreductase activity"/>
    <property type="evidence" value="ECO:0007669"/>
    <property type="project" value="UniProtKB-KW"/>
</dbReference>
<dbReference type="PRINTS" id="PR00081">
    <property type="entry name" value="GDHRDH"/>
</dbReference>
<dbReference type="Proteomes" id="UP000321058">
    <property type="component" value="Unassembled WGS sequence"/>
</dbReference>
<comment type="similarity">
    <text evidence="2">Belongs to the short-chain dehydrogenases/reductases (SDR) family.</text>
</comment>
<dbReference type="Gene3D" id="3.40.50.720">
    <property type="entry name" value="NAD(P)-binding Rossmann-like Domain"/>
    <property type="match status" value="1"/>
</dbReference>
<dbReference type="InterPro" id="IPR036291">
    <property type="entry name" value="NAD(P)-bd_dom_sf"/>
</dbReference>